<proteinExistence type="predicted"/>
<name>A0A8X8KGL6_ACIGI</name>
<dbReference type="AlphaFoldDB" id="A0A8X8KGL6"/>
<dbReference type="InterPro" id="IPR011335">
    <property type="entry name" value="Restrct_endonuc-II-like"/>
</dbReference>
<protein>
    <recommendedName>
        <fullName evidence="3">Restriction endonuclease</fullName>
    </recommendedName>
</protein>
<evidence type="ECO:0000313" key="1">
    <source>
        <dbReference type="EMBL" id="MCF0266225.1"/>
    </source>
</evidence>
<dbReference type="Proteomes" id="UP000887320">
    <property type="component" value="Unassembled WGS sequence"/>
</dbReference>
<dbReference type="RefSeq" id="WP_234624043.1">
    <property type="nucleotide sequence ID" value="NZ_JAHWXT010000007.1"/>
</dbReference>
<evidence type="ECO:0008006" key="3">
    <source>
        <dbReference type="Google" id="ProtNLM"/>
    </source>
</evidence>
<dbReference type="EMBL" id="JAHWXT010000007">
    <property type="protein sequence ID" value="MCF0266225.1"/>
    <property type="molecule type" value="Genomic_DNA"/>
</dbReference>
<accession>A0A8X8KGL6</accession>
<organism evidence="1 2">
    <name type="scientific">Acinetobacter guillouiae</name>
    <name type="common">Acinetobacter genomosp. 11</name>
    <dbReference type="NCBI Taxonomy" id="106649"/>
    <lineage>
        <taxon>Bacteria</taxon>
        <taxon>Pseudomonadati</taxon>
        <taxon>Pseudomonadota</taxon>
        <taxon>Gammaproteobacteria</taxon>
        <taxon>Moraxellales</taxon>
        <taxon>Moraxellaceae</taxon>
        <taxon>Acinetobacter</taxon>
    </lineage>
</organism>
<gene>
    <name evidence="1" type="ORF">KW868_17380</name>
</gene>
<reference evidence="1" key="1">
    <citation type="submission" date="2021-07" db="EMBL/GenBank/DDBJ databases">
        <authorList>
            <person name="Fernandez M."/>
            <person name="Pereira P."/>
            <person name="Torres Tejerizo G.A."/>
            <person name="Gonzalez P."/>
            <person name="Agostini E."/>
        </authorList>
    </citation>
    <scope>NUCLEOTIDE SEQUENCE</scope>
    <source>
        <strain evidence="1">SFC 500-1A</strain>
    </source>
</reference>
<sequence length="504" mass="59854">MNLPNGKLKKEEIDKVFSKSIKYHIDSFYTAISDYEPRQLYCHWRTLVRSIDEIINIPLELPDDNEINQFLNLNFNFSDPNNIQKLGVVLKILENRFNKNVALRFKDLAMMCMAIDISYQSIDFFSQQGNVFRLNNTKNAITYLQSRRAYYITTLQLIPKIARGRKVIDYIDTLNFLQYPMDNCLVQITTAYYNLLLNNCLTDFEIDSNGTIAKSNFEYDHLEGFFMEPERLSLLDQMELRPETVISKQMLPKAVHNIFSFSEVANTMILFEGAFDKYKIQNNIEYKELNLLMYEIAIFLKDDFNITIDEDIFYNISSKYKSLMLFNPSDNYFDNLNSYSPFQKFEGKLYTTVVLLNKFIYRTLSQSLLKNRTFQIHSGFIFEDKVSRVLETKGYKPTSIKRINHKEFDLITIKDNKVFNFQCKNNFIDISRINYNLKKITRFNQRLCRYYENAIIKEEKREHFINSRTGISDIQHFVISRYPIISRNKKIINFTELDNWNSDK</sequence>
<evidence type="ECO:0000313" key="2">
    <source>
        <dbReference type="Proteomes" id="UP000887320"/>
    </source>
</evidence>
<dbReference type="SUPFAM" id="SSF52980">
    <property type="entry name" value="Restriction endonuclease-like"/>
    <property type="match status" value="1"/>
</dbReference>
<comment type="caution">
    <text evidence="1">The sequence shown here is derived from an EMBL/GenBank/DDBJ whole genome shotgun (WGS) entry which is preliminary data.</text>
</comment>